<keyword evidence="3" id="KW-0472">Membrane</keyword>
<gene>
    <name evidence="3" type="ORF">MNBD_GAMMA21-132</name>
</gene>
<name>A0A3B1A219_9ZZZZ</name>
<proteinExistence type="predicted"/>
<feature type="region of interest" description="Disordered" evidence="1">
    <location>
        <begin position="501"/>
        <end position="520"/>
    </location>
</feature>
<protein>
    <submittedName>
        <fullName evidence="3">PUTATIVE TRANSMEMBRANE PROTEIN</fullName>
    </submittedName>
</protein>
<accession>A0A3B1A219</accession>
<dbReference type="Gene3D" id="3.40.50.1820">
    <property type="entry name" value="alpha/beta hydrolase"/>
    <property type="match status" value="1"/>
</dbReference>
<dbReference type="GO" id="GO:0016788">
    <property type="term" value="F:hydrolase activity, acting on ester bonds"/>
    <property type="evidence" value="ECO:0007669"/>
    <property type="project" value="InterPro"/>
</dbReference>
<organism evidence="3">
    <name type="scientific">hydrothermal vent metagenome</name>
    <dbReference type="NCBI Taxonomy" id="652676"/>
    <lineage>
        <taxon>unclassified sequences</taxon>
        <taxon>metagenomes</taxon>
        <taxon>ecological metagenomes</taxon>
    </lineage>
</organism>
<dbReference type="InterPro" id="IPR029058">
    <property type="entry name" value="AB_hydrolase_fold"/>
</dbReference>
<dbReference type="EMBL" id="UOFR01000023">
    <property type="protein sequence ID" value="VAW93802.1"/>
    <property type="molecule type" value="Genomic_DNA"/>
</dbReference>
<reference evidence="3" key="1">
    <citation type="submission" date="2018-06" db="EMBL/GenBank/DDBJ databases">
        <authorList>
            <person name="Zhirakovskaya E."/>
        </authorList>
    </citation>
    <scope>NUCLEOTIDE SEQUENCE</scope>
</reference>
<feature type="domain" description="GPI inositol-deacylase PGAP1-like alpha/beta" evidence="2">
    <location>
        <begin position="158"/>
        <end position="211"/>
    </location>
</feature>
<dbReference type="AlphaFoldDB" id="A0A3B1A219"/>
<evidence type="ECO:0000256" key="1">
    <source>
        <dbReference type="SAM" id="MobiDB-lite"/>
    </source>
</evidence>
<sequence length="570" mass="64214">MTQNVNEVHIKWHELFKSIPGLKARQPNKVVIEREVIPIIFVPGIMGSRLKNSNDEKVWDPDAALFMLGNYGMFYVTPEKRKGLVVGEKFNKDFLTVLNDDSDHNSKKFGKFKNADKRGWGGISWSSYGKFLEKLEEYTFSNPIQECFEFPLHACGYNWTASNYDSGLELKNYIDKTIEEYSSQGRMCEKVILITHSMGGLVARSATCLHGAEGKVLGVLHGVQPATGSAAAYWRMKAGFERPEGGPTNTLWDWLRHPVKMTGRKVAGTAAVWVLGTNGEEVTSLLANMPGGLELLPTKEYTDNEGSKQWLNYEDSLGVKHSLPKSDPYSEIYLVKDVFYRLIDPLWLGKNIKHEDDFSLSQWDLYEQNLEKAIKLHDELEKKLHSETFQFFAKGIPSADKIIFEHEEYTWGDTDSRGGFQIIVDADGKIAKVDPQLMYVSDEEEYQDLIFYGNLDPSPDIQKTWLHTLKYPDGSGDGTVPISSSTVLDVSVTGWDDDTDEEETDAFGAPTTDYNSTDGAGTTISISAEDGEDWFDIGHEPIYKTKTAQNISFSAIENFCLIKIREKTEV</sequence>
<dbReference type="SUPFAM" id="SSF53474">
    <property type="entry name" value="alpha/beta-Hydrolases"/>
    <property type="match status" value="1"/>
</dbReference>
<dbReference type="Pfam" id="PF07819">
    <property type="entry name" value="PGAP1"/>
    <property type="match status" value="1"/>
</dbReference>
<evidence type="ECO:0000259" key="2">
    <source>
        <dbReference type="Pfam" id="PF07819"/>
    </source>
</evidence>
<dbReference type="InterPro" id="IPR012908">
    <property type="entry name" value="PGAP1-ab_dom-like"/>
</dbReference>
<dbReference type="PANTHER" id="PTHR11440">
    <property type="entry name" value="LECITHIN-CHOLESTEROL ACYLTRANSFERASE-RELATED"/>
    <property type="match status" value="1"/>
</dbReference>
<evidence type="ECO:0000313" key="3">
    <source>
        <dbReference type="EMBL" id="VAW93802.1"/>
    </source>
</evidence>
<keyword evidence="3" id="KW-0812">Transmembrane</keyword>